<evidence type="ECO:0000256" key="1">
    <source>
        <dbReference type="SAM" id="MobiDB-lite"/>
    </source>
</evidence>
<dbReference type="AlphaFoldDB" id="A0AAE1NCU5"/>
<feature type="compositionally biased region" description="Pro residues" evidence="1">
    <location>
        <begin position="300"/>
        <end position="312"/>
    </location>
</feature>
<feature type="compositionally biased region" description="Low complexity" evidence="1">
    <location>
        <begin position="401"/>
        <end position="411"/>
    </location>
</feature>
<accession>A0AAE1NCU5</accession>
<feature type="compositionally biased region" description="Basic residues" evidence="1">
    <location>
        <begin position="155"/>
        <end position="170"/>
    </location>
</feature>
<feature type="compositionally biased region" description="Pro residues" evidence="1">
    <location>
        <begin position="18"/>
        <end position="36"/>
    </location>
</feature>
<comment type="caution">
    <text evidence="2">The sequence shown here is derived from an EMBL/GenBank/DDBJ whole genome shotgun (WGS) entry which is preliminary data.</text>
</comment>
<feature type="compositionally biased region" description="Low complexity" evidence="1">
    <location>
        <begin position="126"/>
        <end position="135"/>
    </location>
</feature>
<feature type="region of interest" description="Disordered" evidence="1">
    <location>
        <begin position="234"/>
        <end position="418"/>
    </location>
</feature>
<feature type="compositionally biased region" description="Polar residues" evidence="1">
    <location>
        <begin position="190"/>
        <end position="199"/>
    </location>
</feature>
<gene>
    <name evidence="2" type="ORF">Pmani_040072</name>
</gene>
<feature type="compositionally biased region" description="Low complexity" evidence="1">
    <location>
        <begin position="245"/>
        <end position="269"/>
    </location>
</feature>
<feature type="compositionally biased region" description="Low complexity" evidence="1">
    <location>
        <begin position="44"/>
        <end position="53"/>
    </location>
</feature>
<sequence>MRKLPLRCSPTPHTVPLAPTPPPTAGLSPTPTPPTTPARRLVASRSLGSTSSPPLTPPVSQYNIPPCLPSHQHHAQLPPTPGPPSHRSLPALHAHHVQEGQTHHSSHPTLHAHHPPPDAHPHHSSHPALPSQSPHSSPPTTRPPGHFSHAPLLTGHHHPRQLPGLPRHHTIGGVGSGRILPPAPPHDPIVSSTAPGSPAQTMLGCSSLAARPAHVLHSATYKYSLDVPRVNLRDVRSNTYPPPGTDGSSPSQSSSTTSGATSGRCSSGSQNSPSDIFPPPSPRLSPGGAVLVGGRVSPLPGTPPALIPPHSPGPRSSLSSSLSSSCATSPVPRHSPVPRSPVHSIPLTHSGHSSPSPAPGHVHVSPIARHSPIPGTRGSPTLRLGSPGHRKNTFIEPPASPLLRRTTRPPLQRSHAVG</sequence>
<keyword evidence="3" id="KW-1185">Reference proteome</keyword>
<feature type="compositionally biased region" description="Low complexity" evidence="1">
    <location>
        <begin position="313"/>
        <end position="332"/>
    </location>
</feature>
<reference evidence="2" key="1">
    <citation type="submission" date="2023-11" db="EMBL/GenBank/DDBJ databases">
        <title>Genome assemblies of two species of porcelain crab, Petrolisthes cinctipes and Petrolisthes manimaculis (Anomura: Porcellanidae).</title>
        <authorList>
            <person name="Angst P."/>
        </authorList>
    </citation>
    <scope>NUCLEOTIDE SEQUENCE</scope>
    <source>
        <strain evidence="2">PB745_02</strain>
        <tissue evidence="2">Gill</tissue>
    </source>
</reference>
<organism evidence="2 3">
    <name type="scientific">Petrolisthes manimaculis</name>
    <dbReference type="NCBI Taxonomy" id="1843537"/>
    <lineage>
        <taxon>Eukaryota</taxon>
        <taxon>Metazoa</taxon>
        <taxon>Ecdysozoa</taxon>
        <taxon>Arthropoda</taxon>
        <taxon>Crustacea</taxon>
        <taxon>Multicrustacea</taxon>
        <taxon>Malacostraca</taxon>
        <taxon>Eumalacostraca</taxon>
        <taxon>Eucarida</taxon>
        <taxon>Decapoda</taxon>
        <taxon>Pleocyemata</taxon>
        <taxon>Anomura</taxon>
        <taxon>Galatheoidea</taxon>
        <taxon>Porcellanidae</taxon>
        <taxon>Petrolisthes</taxon>
    </lineage>
</organism>
<protein>
    <submittedName>
        <fullName evidence="2">Uncharacterized protein</fullName>
    </submittedName>
</protein>
<evidence type="ECO:0000313" key="3">
    <source>
        <dbReference type="Proteomes" id="UP001292094"/>
    </source>
</evidence>
<name>A0AAE1NCU5_9EUCA</name>
<feature type="compositionally biased region" description="Low complexity" evidence="1">
    <location>
        <begin position="340"/>
        <end position="366"/>
    </location>
</feature>
<proteinExistence type="predicted"/>
<feature type="compositionally biased region" description="Basic residues" evidence="1">
    <location>
        <begin position="104"/>
        <end position="114"/>
    </location>
</feature>
<evidence type="ECO:0000313" key="2">
    <source>
        <dbReference type="EMBL" id="KAK4286840.1"/>
    </source>
</evidence>
<feature type="region of interest" description="Disordered" evidence="1">
    <location>
        <begin position="1"/>
        <end position="199"/>
    </location>
</feature>
<dbReference type="Proteomes" id="UP001292094">
    <property type="component" value="Unassembled WGS sequence"/>
</dbReference>
<dbReference type="EMBL" id="JAWZYT010007286">
    <property type="protein sequence ID" value="KAK4286840.1"/>
    <property type="molecule type" value="Genomic_DNA"/>
</dbReference>